<sequence>MHLWLIVKRFNLSLPQSFCITFGLTIVLCLSLSLSLSLLEAYASHVGLTRDRSPPKGLNPNFEEIFPSSPFLLLEEKVPTREAKHACMCISSPAQAMQIASLDTTFLTLVLERLKEKIKFLEFSPRQG</sequence>
<keyword evidence="1" id="KW-1133">Transmembrane helix</keyword>
<comment type="caution">
    <text evidence="2">The sequence shown here is derived from an EMBL/GenBank/DDBJ whole genome shotgun (WGS) entry which is preliminary data.</text>
</comment>
<dbReference type="EMBL" id="CAUOFW020000847">
    <property type="protein sequence ID" value="CAK9137950.1"/>
    <property type="molecule type" value="Genomic_DNA"/>
</dbReference>
<reference evidence="2 3" key="1">
    <citation type="submission" date="2024-02" db="EMBL/GenBank/DDBJ databases">
        <authorList>
            <person name="Vignale AGUSTIN F."/>
            <person name="Sosa J E."/>
            <person name="Modenutti C."/>
        </authorList>
    </citation>
    <scope>NUCLEOTIDE SEQUENCE [LARGE SCALE GENOMIC DNA]</scope>
</reference>
<name>A0ABC8QZM7_9AQUA</name>
<keyword evidence="1" id="KW-0812">Transmembrane</keyword>
<evidence type="ECO:0000313" key="2">
    <source>
        <dbReference type="EMBL" id="CAK9137950.1"/>
    </source>
</evidence>
<proteinExistence type="predicted"/>
<keyword evidence="1" id="KW-0472">Membrane</keyword>
<evidence type="ECO:0000256" key="1">
    <source>
        <dbReference type="SAM" id="Phobius"/>
    </source>
</evidence>
<organism evidence="2 3">
    <name type="scientific">Ilex paraguariensis</name>
    <name type="common">yerba mate</name>
    <dbReference type="NCBI Taxonomy" id="185542"/>
    <lineage>
        <taxon>Eukaryota</taxon>
        <taxon>Viridiplantae</taxon>
        <taxon>Streptophyta</taxon>
        <taxon>Embryophyta</taxon>
        <taxon>Tracheophyta</taxon>
        <taxon>Spermatophyta</taxon>
        <taxon>Magnoliopsida</taxon>
        <taxon>eudicotyledons</taxon>
        <taxon>Gunneridae</taxon>
        <taxon>Pentapetalae</taxon>
        <taxon>asterids</taxon>
        <taxon>campanulids</taxon>
        <taxon>Aquifoliales</taxon>
        <taxon>Aquifoliaceae</taxon>
        <taxon>Ilex</taxon>
    </lineage>
</organism>
<dbReference type="Proteomes" id="UP001642360">
    <property type="component" value="Unassembled WGS sequence"/>
</dbReference>
<keyword evidence="3" id="KW-1185">Reference proteome</keyword>
<evidence type="ECO:0000313" key="3">
    <source>
        <dbReference type="Proteomes" id="UP001642360"/>
    </source>
</evidence>
<gene>
    <name evidence="2" type="ORF">ILEXP_LOCUS5002</name>
</gene>
<accession>A0ABC8QZM7</accession>
<dbReference type="AlphaFoldDB" id="A0ABC8QZM7"/>
<protein>
    <submittedName>
        <fullName evidence="2">Uncharacterized protein</fullName>
    </submittedName>
</protein>
<feature type="transmembrane region" description="Helical" evidence="1">
    <location>
        <begin position="20"/>
        <end position="43"/>
    </location>
</feature>